<sequence>MSSIDPLRATLSDTVLQLFRQFTTHHGVDDFDLSNCTIETLVDARRRILELVACDLAPIFHAANARTDPMQKLPPELIAEIFTHLRMDDRFTASYVCRHWRRVALAHPFVWADMTCFGQSSPRLPVALQHSASCPIDLVLELKSKRVAQRRRTGAALKLALPSMRSLGLYVHPFKSFKFLLDTFDAPAPLLERLKIVFLGSGQRDANNVIQLRTDMFQNSAPRLSYLHCSDVIFPRAPIPAFASVRELDLTPVREDDMWRILCEHTLAAMPDLEILHLGLHLGVDEMTSPVSSLVLPPLTRLRDLRLSGNGSSRLLIAFPHRQCNRVVLYNAEGEVPLEALLAPISSVKHLALWDDFCALADGPHLFGRITKFKPPSMPTSIFTPSITSQLQALVLRNVNELRWASNVVLPRLIYLELVLALDFASGSASEGVLPELRLVAPALRVLRLTRTPTPEIYVYSWNSVACEAFMDVLSPDQDVWLELDGLDVPDIPRTVRRPMTSVASTFSAYSPDANGEELAWAALSRISDVALSALQTEE</sequence>
<name>A0A165BIG7_EXIGL</name>
<dbReference type="InterPro" id="IPR001810">
    <property type="entry name" value="F-box_dom"/>
</dbReference>
<dbReference type="Gene3D" id="1.20.1280.50">
    <property type="match status" value="1"/>
</dbReference>
<evidence type="ECO:0000259" key="1">
    <source>
        <dbReference type="PROSITE" id="PS50181"/>
    </source>
</evidence>
<dbReference type="Pfam" id="PF12937">
    <property type="entry name" value="F-box-like"/>
    <property type="match status" value="1"/>
</dbReference>
<dbReference type="Proteomes" id="UP000077266">
    <property type="component" value="Unassembled WGS sequence"/>
</dbReference>
<dbReference type="InterPro" id="IPR036047">
    <property type="entry name" value="F-box-like_dom_sf"/>
</dbReference>
<feature type="domain" description="F-box" evidence="1">
    <location>
        <begin position="67"/>
        <end position="114"/>
    </location>
</feature>
<proteinExistence type="predicted"/>
<protein>
    <recommendedName>
        <fullName evidence="1">F-box domain-containing protein</fullName>
    </recommendedName>
</protein>
<dbReference type="AlphaFoldDB" id="A0A165BIG7"/>
<dbReference type="SUPFAM" id="SSF52047">
    <property type="entry name" value="RNI-like"/>
    <property type="match status" value="1"/>
</dbReference>
<reference evidence="2 3" key="1">
    <citation type="journal article" date="2016" name="Mol. Biol. Evol.">
        <title>Comparative Genomics of Early-Diverging Mushroom-Forming Fungi Provides Insights into the Origins of Lignocellulose Decay Capabilities.</title>
        <authorList>
            <person name="Nagy L.G."/>
            <person name="Riley R."/>
            <person name="Tritt A."/>
            <person name="Adam C."/>
            <person name="Daum C."/>
            <person name="Floudas D."/>
            <person name="Sun H."/>
            <person name="Yadav J.S."/>
            <person name="Pangilinan J."/>
            <person name="Larsson K.H."/>
            <person name="Matsuura K."/>
            <person name="Barry K."/>
            <person name="Labutti K."/>
            <person name="Kuo R."/>
            <person name="Ohm R.A."/>
            <person name="Bhattacharya S.S."/>
            <person name="Shirouzu T."/>
            <person name="Yoshinaga Y."/>
            <person name="Martin F.M."/>
            <person name="Grigoriev I.V."/>
            <person name="Hibbett D.S."/>
        </authorList>
    </citation>
    <scope>NUCLEOTIDE SEQUENCE [LARGE SCALE GENOMIC DNA]</scope>
    <source>
        <strain evidence="2 3">HHB12029</strain>
    </source>
</reference>
<dbReference type="PROSITE" id="PS50181">
    <property type="entry name" value="FBOX"/>
    <property type="match status" value="1"/>
</dbReference>
<organism evidence="2 3">
    <name type="scientific">Exidia glandulosa HHB12029</name>
    <dbReference type="NCBI Taxonomy" id="1314781"/>
    <lineage>
        <taxon>Eukaryota</taxon>
        <taxon>Fungi</taxon>
        <taxon>Dikarya</taxon>
        <taxon>Basidiomycota</taxon>
        <taxon>Agaricomycotina</taxon>
        <taxon>Agaricomycetes</taxon>
        <taxon>Auriculariales</taxon>
        <taxon>Exidiaceae</taxon>
        <taxon>Exidia</taxon>
    </lineage>
</organism>
<dbReference type="SUPFAM" id="SSF81383">
    <property type="entry name" value="F-box domain"/>
    <property type="match status" value="1"/>
</dbReference>
<evidence type="ECO:0000313" key="2">
    <source>
        <dbReference type="EMBL" id="KZV80710.1"/>
    </source>
</evidence>
<keyword evidence="3" id="KW-1185">Reference proteome</keyword>
<evidence type="ECO:0000313" key="3">
    <source>
        <dbReference type="Proteomes" id="UP000077266"/>
    </source>
</evidence>
<dbReference type="EMBL" id="KV426457">
    <property type="protein sequence ID" value="KZV80710.1"/>
    <property type="molecule type" value="Genomic_DNA"/>
</dbReference>
<dbReference type="OrthoDB" id="3139566at2759"/>
<accession>A0A165BIG7</accession>
<dbReference type="InParanoid" id="A0A165BIG7"/>
<dbReference type="SMART" id="SM00256">
    <property type="entry name" value="FBOX"/>
    <property type="match status" value="1"/>
</dbReference>
<gene>
    <name evidence="2" type="ORF">EXIGLDRAFT_780647</name>
</gene>